<dbReference type="GO" id="GO:0005634">
    <property type="term" value="C:nucleus"/>
    <property type="evidence" value="ECO:0007669"/>
    <property type="project" value="TreeGrafter"/>
</dbReference>
<keyword evidence="8 10" id="KW-0464">Manganese</keyword>
<evidence type="ECO:0000256" key="3">
    <source>
        <dbReference type="ARBA" id="ARBA00018123"/>
    </source>
</evidence>
<dbReference type="GO" id="GO:0000050">
    <property type="term" value="P:urea cycle"/>
    <property type="evidence" value="ECO:0007669"/>
    <property type="project" value="UniProtKB-UniPathway"/>
</dbReference>
<dbReference type="Proteomes" id="UP000504635">
    <property type="component" value="Unplaced"/>
</dbReference>
<evidence type="ECO:0000256" key="6">
    <source>
        <dbReference type="ARBA" id="ARBA00022723"/>
    </source>
</evidence>
<dbReference type="GO" id="GO:0010121">
    <property type="term" value="P:L-arginine catabolic process to proline via ornithine"/>
    <property type="evidence" value="ECO:0007669"/>
    <property type="project" value="UniProtKB-ARBA"/>
</dbReference>
<dbReference type="CDD" id="cd09989">
    <property type="entry name" value="Arginase"/>
    <property type="match status" value="1"/>
</dbReference>
<keyword evidence="4 12" id="KW-0835">Urea cycle</keyword>
<comment type="similarity">
    <text evidence="11 12">Belongs to the arginase family.</text>
</comment>
<proteinExistence type="inferred from homology"/>
<dbReference type="UniPathway" id="UPA00158">
    <property type="reaction ID" value="UER00270"/>
</dbReference>
<dbReference type="InterPro" id="IPR023696">
    <property type="entry name" value="Ureohydrolase_dom_sf"/>
</dbReference>
<dbReference type="FunFam" id="3.40.800.10:FF:000005">
    <property type="entry name" value="Arginase"/>
    <property type="match status" value="1"/>
</dbReference>
<feature type="binding site" evidence="10">
    <location>
        <position position="121"/>
    </location>
    <ligand>
        <name>Mn(2+)</name>
        <dbReference type="ChEBI" id="CHEBI:29035"/>
        <label>1</label>
    </ligand>
</feature>
<evidence type="ECO:0000313" key="13">
    <source>
        <dbReference type="Proteomes" id="UP000504635"/>
    </source>
</evidence>
<dbReference type="AlphaFoldDB" id="A0A6J2XAI8"/>
<dbReference type="Pfam" id="PF00491">
    <property type="entry name" value="Arginase"/>
    <property type="match status" value="1"/>
</dbReference>
<gene>
    <name evidence="14" type="primary">LOC115876273</name>
</gene>
<feature type="binding site" evidence="10">
    <location>
        <position position="147"/>
    </location>
    <ligand>
        <name>Mn(2+)</name>
        <dbReference type="ChEBI" id="CHEBI:29035"/>
        <label>1</label>
    </ligand>
</feature>
<dbReference type="GO" id="GO:0030145">
    <property type="term" value="F:manganese ion binding"/>
    <property type="evidence" value="ECO:0007669"/>
    <property type="project" value="TreeGrafter"/>
</dbReference>
<evidence type="ECO:0000256" key="1">
    <source>
        <dbReference type="ARBA" id="ARBA00005098"/>
    </source>
</evidence>
<feature type="binding site" evidence="10">
    <location>
        <position position="149"/>
    </location>
    <ligand>
        <name>Mn(2+)</name>
        <dbReference type="ChEBI" id="CHEBI:29035"/>
        <label>1</label>
    </ligand>
</feature>
<dbReference type="PIRSF" id="PIRSF036979">
    <property type="entry name" value="Arginase"/>
    <property type="match status" value="1"/>
</dbReference>
<feature type="binding site" evidence="10">
    <location>
        <position position="255"/>
    </location>
    <ligand>
        <name>Mn(2+)</name>
        <dbReference type="ChEBI" id="CHEBI:29035"/>
        <label>1</label>
    </ligand>
</feature>
<dbReference type="GO" id="GO:0004053">
    <property type="term" value="F:arginase activity"/>
    <property type="evidence" value="ECO:0007669"/>
    <property type="project" value="UniProtKB-EC"/>
</dbReference>
<comment type="catalytic activity">
    <reaction evidence="9 12">
        <text>L-arginine + H2O = urea + L-ornithine</text>
        <dbReference type="Rhea" id="RHEA:20569"/>
        <dbReference type="ChEBI" id="CHEBI:15377"/>
        <dbReference type="ChEBI" id="CHEBI:16199"/>
        <dbReference type="ChEBI" id="CHEBI:32682"/>
        <dbReference type="ChEBI" id="CHEBI:46911"/>
        <dbReference type="EC" id="3.5.3.1"/>
    </reaction>
</comment>
<dbReference type="GeneID" id="115876273"/>
<evidence type="ECO:0000256" key="2">
    <source>
        <dbReference type="ARBA" id="ARBA00012168"/>
    </source>
</evidence>
<protein>
    <recommendedName>
        <fullName evidence="3 12">Arginase</fullName>
        <ecNumber evidence="2 12">3.5.3.1</ecNumber>
    </recommendedName>
</protein>
<dbReference type="GO" id="GO:0005829">
    <property type="term" value="C:cytosol"/>
    <property type="evidence" value="ECO:0007669"/>
    <property type="project" value="TreeGrafter"/>
</dbReference>
<dbReference type="CTD" id="46717"/>
<evidence type="ECO:0000256" key="5">
    <source>
        <dbReference type="ARBA" id="ARBA00022503"/>
    </source>
</evidence>
<dbReference type="InterPro" id="IPR006035">
    <property type="entry name" value="Ureohydrolase"/>
</dbReference>
<dbReference type="SUPFAM" id="SSF52768">
    <property type="entry name" value="Arginase/deacetylase"/>
    <property type="match status" value="1"/>
</dbReference>
<dbReference type="OrthoDB" id="9992747at2759"/>
<keyword evidence="13" id="KW-1185">Reference proteome</keyword>
<evidence type="ECO:0000256" key="7">
    <source>
        <dbReference type="ARBA" id="ARBA00022801"/>
    </source>
</evidence>
<dbReference type="PROSITE" id="PS51409">
    <property type="entry name" value="ARGINASE_2"/>
    <property type="match status" value="1"/>
</dbReference>
<dbReference type="PANTHER" id="PTHR43782">
    <property type="entry name" value="ARGINASE"/>
    <property type="match status" value="1"/>
</dbReference>
<evidence type="ECO:0000256" key="10">
    <source>
        <dbReference type="PIRSR" id="PIRSR036979-1"/>
    </source>
</evidence>
<organism evidence="13 14">
    <name type="scientific">Sitophilus oryzae</name>
    <name type="common">Rice weevil</name>
    <name type="synonym">Curculio oryzae</name>
    <dbReference type="NCBI Taxonomy" id="7048"/>
    <lineage>
        <taxon>Eukaryota</taxon>
        <taxon>Metazoa</taxon>
        <taxon>Ecdysozoa</taxon>
        <taxon>Arthropoda</taxon>
        <taxon>Hexapoda</taxon>
        <taxon>Insecta</taxon>
        <taxon>Pterygota</taxon>
        <taxon>Neoptera</taxon>
        <taxon>Endopterygota</taxon>
        <taxon>Coleoptera</taxon>
        <taxon>Polyphaga</taxon>
        <taxon>Cucujiformia</taxon>
        <taxon>Curculionidae</taxon>
        <taxon>Dryophthorinae</taxon>
        <taxon>Sitophilus</taxon>
    </lineage>
</organism>
<dbReference type="FunCoup" id="A0A6J2XAI8">
    <property type="interactions" value="99"/>
</dbReference>
<dbReference type="InParanoid" id="A0A6J2XAI8"/>
<evidence type="ECO:0000256" key="4">
    <source>
        <dbReference type="ARBA" id="ARBA00022436"/>
    </source>
</evidence>
<evidence type="ECO:0000313" key="14">
    <source>
        <dbReference type="RefSeq" id="XP_030747844.1"/>
    </source>
</evidence>
<keyword evidence="5 12" id="KW-0056">Arginine metabolism</keyword>
<comment type="cofactor">
    <cofactor evidence="10 12">
        <name>Mn(2+)</name>
        <dbReference type="ChEBI" id="CHEBI:29035"/>
    </cofactor>
    <text evidence="10 12">Binds 2 manganese ions per subunit.</text>
</comment>
<evidence type="ECO:0000256" key="12">
    <source>
        <dbReference type="RuleBase" id="RU361159"/>
    </source>
</evidence>
<dbReference type="Gene3D" id="3.40.800.10">
    <property type="entry name" value="Ureohydrolase domain"/>
    <property type="match status" value="1"/>
</dbReference>
<feature type="binding site" evidence="10">
    <location>
        <position position="145"/>
    </location>
    <ligand>
        <name>Mn(2+)</name>
        <dbReference type="ChEBI" id="CHEBI:29035"/>
        <label>1</label>
    </ligand>
</feature>
<accession>A0A6J2XAI8</accession>
<dbReference type="NCBIfam" id="TIGR01229">
    <property type="entry name" value="rocF_arginase"/>
    <property type="match status" value="1"/>
</dbReference>
<comment type="pathway">
    <text evidence="1 12">Nitrogen metabolism; urea cycle; L-ornithine and urea from L-arginine: step 1/1.</text>
</comment>
<evidence type="ECO:0000256" key="8">
    <source>
        <dbReference type="ARBA" id="ARBA00023211"/>
    </source>
</evidence>
<sequence>MRPKVYHCLSIARRFLHSDQSLKVGVLGVPFDKGQAKKGVGNGPEFIRKKGLLERIAEIEQKIDVKDYGDVSYKIPDELQKEIVPNMKAYADIAACNFEVSKMVEDIIKTGRICITLGGDHSLGVGTVDGHIKAKNENVCVIWVDAHADLNTNKTSSTGNVHGMPMALLATELSDYWPYLPGMDWQKPVLSLRDVAYIGLRSVDTYERLVIDKLGINAFGMEDIENFGINTIVEMALNKIDPAGEKSIHVSFDIDSLDSLEAPSTGTALRGGMTLREGIQLMEILYRTGRLGALDLVEVNPSIGTETEVNRTIDAAIHVIMAALGHCRRGIRPKNVHTLPLQTFPPTRQVI</sequence>
<dbReference type="EC" id="3.5.3.1" evidence="2 12"/>
<keyword evidence="7 12" id="KW-0378">Hydrolase</keyword>
<dbReference type="PRINTS" id="PR00116">
    <property type="entry name" value="ARGINASE"/>
</dbReference>
<evidence type="ECO:0000256" key="11">
    <source>
        <dbReference type="PROSITE-ProRule" id="PRU00742"/>
    </source>
</evidence>
<reference evidence="14" key="1">
    <citation type="submission" date="2025-08" db="UniProtKB">
        <authorList>
            <consortium name="RefSeq"/>
        </authorList>
    </citation>
    <scope>IDENTIFICATION</scope>
    <source>
        <tissue evidence="14">Gonads</tissue>
    </source>
</reference>
<evidence type="ECO:0000256" key="9">
    <source>
        <dbReference type="ARBA" id="ARBA00047391"/>
    </source>
</evidence>
<dbReference type="PANTHER" id="PTHR43782:SF3">
    <property type="entry name" value="ARGINASE"/>
    <property type="match status" value="1"/>
</dbReference>
<keyword evidence="6 10" id="KW-0479">Metal-binding</keyword>
<dbReference type="KEGG" id="soy:115876273"/>
<dbReference type="RefSeq" id="XP_030747844.1">
    <property type="nucleotide sequence ID" value="XM_030891984.1"/>
</dbReference>
<feature type="binding site" evidence="10">
    <location>
        <position position="253"/>
    </location>
    <ligand>
        <name>Mn(2+)</name>
        <dbReference type="ChEBI" id="CHEBI:29035"/>
        <label>1</label>
    </ligand>
</feature>
<name>A0A6J2XAI8_SITOR</name>
<dbReference type="InterPro" id="IPR014033">
    <property type="entry name" value="Arginase"/>
</dbReference>